<dbReference type="STRING" id="329726.AM1_0482"/>
<gene>
    <name evidence="10" type="ordered locus">AM1_0482</name>
</gene>
<keyword evidence="5 7" id="KW-0479">Metal-binding</keyword>
<dbReference type="GO" id="GO:0005344">
    <property type="term" value="F:oxygen carrier activity"/>
    <property type="evidence" value="ECO:0007669"/>
    <property type="project" value="UniProtKB-UniRule"/>
</dbReference>
<dbReference type="Pfam" id="PF01152">
    <property type="entry name" value="Bac_globin"/>
    <property type="match status" value="1"/>
</dbReference>
<evidence type="ECO:0000256" key="8">
    <source>
        <dbReference type="PIRSR" id="PIRSR002030-1"/>
    </source>
</evidence>
<proteinExistence type="inferred from homology"/>
<keyword evidence="6 7" id="KW-0408">Iron</keyword>
<evidence type="ECO:0000256" key="4">
    <source>
        <dbReference type="ARBA" id="ARBA00022621"/>
    </source>
</evidence>
<dbReference type="CDD" id="cd00454">
    <property type="entry name" value="TrHb1_N"/>
    <property type="match status" value="1"/>
</dbReference>
<dbReference type="PIRSF" id="PIRSF002030">
    <property type="entry name" value="Globin_Protozoa/Cyanobacteria"/>
    <property type="match status" value="1"/>
</dbReference>
<dbReference type="RefSeq" id="WP_012161142.1">
    <property type="nucleotide sequence ID" value="NC_009925.1"/>
</dbReference>
<comment type="cofactor">
    <cofactor evidence="8">
        <name>heme</name>
        <dbReference type="ChEBI" id="CHEBI:30413"/>
    </cofactor>
    <text evidence="8">Binds 1 heme group per subunit.</text>
</comment>
<feature type="binding site" description="distal binding residue" evidence="9">
    <location>
        <position position="46"/>
    </location>
    <ligand>
        <name>heme</name>
        <dbReference type="ChEBI" id="CHEBI:30413"/>
    </ligand>
    <ligandPart>
        <name>Fe</name>
        <dbReference type="ChEBI" id="CHEBI:18248"/>
    </ligandPart>
</feature>
<dbReference type="eggNOG" id="COG2346">
    <property type="taxonomic scope" value="Bacteria"/>
</dbReference>
<dbReference type="GO" id="GO:0019825">
    <property type="term" value="F:oxygen binding"/>
    <property type="evidence" value="ECO:0007669"/>
    <property type="project" value="InterPro"/>
</dbReference>
<dbReference type="HOGENOM" id="CLU_103526_2_1_3"/>
<dbReference type="OrthoDB" id="9795814at2"/>
<protein>
    <recommendedName>
        <fullName evidence="7">Group 1 truncated hemoglobin</fullName>
    </recommendedName>
</protein>
<dbReference type="SUPFAM" id="SSF46458">
    <property type="entry name" value="Globin-like"/>
    <property type="match status" value="1"/>
</dbReference>
<dbReference type="KEGG" id="amr:AM1_0482"/>
<feature type="binding site" description="proximal binding residue" evidence="8">
    <location>
        <position position="70"/>
    </location>
    <ligand>
        <name>heme</name>
        <dbReference type="ChEBI" id="CHEBI:30413"/>
    </ligand>
    <ligandPart>
        <name>Fe</name>
        <dbReference type="ChEBI" id="CHEBI:18248"/>
    </ligandPart>
</feature>
<reference evidence="10 11" key="1">
    <citation type="journal article" date="2008" name="Proc. Natl. Acad. Sci. U.S.A.">
        <title>Niche adaptation and genome expansion in the chlorophyll d-producing cyanobacterium Acaryochloris marina.</title>
        <authorList>
            <person name="Swingley W.D."/>
            <person name="Chen M."/>
            <person name="Cheung P.C."/>
            <person name="Conrad A.L."/>
            <person name="Dejesa L.C."/>
            <person name="Hao J."/>
            <person name="Honchak B.M."/>
            <person name="Karbach L.E."/>
            <person name="Kurdoglu A."/>
            <person name="Lahiri S."/>
            <person name="Mastrian S.D."/>
            <person name="Miyashita H."/>
            <person name="Page L."/>
            <person name="Ramakrishna P."/>
            <person name="Satoh S."/>
            <person name="Sattley W.M."/>
            <person name="Shimada Y."/>
            <person name="Taylor H.L."/>
            <person name="Tomo T."/>
            <person name="Tsuchiya T."/>
            <person name="Wang Z.T."/>
            <person name="Raymond J."/>
            <person name="Mimuro M."/>
            <person name="Blankenship R.E."/>
            <person name="Touchman J.W."/>
        </authorList>
    </citation>
    <scope>NUCLEOTIDE SEQUENCE [LARGE SCALE GENOMIC DNA]</scope>
    <source>
        <strain evidence="11">MBIC 11017</strain>
    </source>
</reference>
<dbReference type="Proteomes" id="UP000000268">
    <property type="component" value="Chromosome"/>
</dbReference>
<keyword evidence="4 7" id="KW-0561">Oxygen transport</keyword>
<name>B0CBZ4_ACAM1</name>
<dbReference type="InterPro" id="IPR009050">
    <property type="entry name" value="Globin-like_sf"/>
</dbReference>
<organism evidence="10 11">
    <name type="scientific">Acaryochloris marina (strain MBIC 11017)</name>
    <dbReference type="NCBI Taxonomy" id="329726"/>
    <lineage>
        <taxon>Bacteria</taxon>
        <taxon>Bacillati</taxon>
        <taxon>Cyanobacteriota</taxon>
        <taxon>Cyanophyceae</taxon>
        <taxon>Acaryochloridales</taxon>
        <taxon>Acaryochloridaceae</taxon>
        <taxon>Acaryochloris</taxon>
    </lineage>
</organism>
<evidence type="ECO:0000256" key="3">
    <source>
        <dbReference type="ARBA" id="ARBA00022617"/>
    </source>
</evidence>
<keyword evidence="11" id="KW-1185">Reference proteome</keyword>
<dbReference type="PROSITE" id="PS01213">
    <property type="entry name" value="GLOBIN_FAM_2"/>
    <property type="match status" value="1"/>
</dbReference>
<keyword evidence="2 7" id="KW-0813">Transport</keyword>
<dbReference type="InterPro" id="IPR016339">
    <property type="entry name" value="Hemoglobin_trunc_I"/>
</dbReference>
<sequence>MPTLFDKLGGSAAVDLAVDKFYERVLQDERINHFFANTDMVRQRAHQKAFLTYAFGGTDKYDGRHMRAAHNELVEKQGLKGEHFDAVAENLIATLKDMGVSEELMAEVAAVAAAPQHKKDVLNQ</sequence>
<evidence type="ECO:0000256" key="1">
    <source>
        <dbReference type="ARBA" id="ARBA00009660"/>
    </source>
</evidence>
<dbReference type="InterPro" id="IPR001486">
    <property type="entry name" value="Hemoglobin_trunc"/>
</dbReference>
<evidence type="ECO:0000313" key="10">
    <source>
        <dbReference type="EMBL" id="ABW25536.1"/>
    </source>
</evidence>
<dbReference type="Gene3D" id="1.10.490.10">
    <property type="entry name" value="Globins"/>
    <property type="match status" value="1"/>
</dbReference>
<dbReference type="GO" id="GO:0020037">
    <property type="term" value="F:heme binding"/>
    <property type="evidence" value="ECO:0007669"/>
    <property type="project" value="InterPro"/>
</dbReference>
<comment type="similarity">
    <text evidence="1 7">Belongs to the truncated hemoglobin family. Group I subfamily.</text>
</comment>
<evidence type="ECO:0000313" key="11">
    <source>
        <dbReference type="Proteomes" id="UP000000268"/>
    </source>
</evidence>
<accession>B0CBZ4</accession>
<evidence type="ECO:0000256" key="7">
    <source>
        <dbReference type="PIRNR" id="PIRNR002030"/>
    </source>
</evidence>
<dbReference type="GO" id="GO:0046872">
    <property type="term" value="F:metal ion binding"/>
    <property type="evidence" value="ECO:0007669"/>
    <property type="project" value="UniProtKB-UniRule"/>
</dbReference>
<evidence type="ECO:0000256" key="5">
    <source>
        <dbReference type="ARBA" id="ARBA00022723"/>
    </source>
</evidence>
<keyword evidence="3 7" id="KW-0349">Heme</keyword>
<feature type="binding site" description="covalent" evidence="9">
    <location>
        <position position="117"/>
    </location>
    <ligand>
        <name>heme</name>
        <dbReference type="ChEBI" id="CHEBI:30413"/>
    </ligand>
</feature>
<evidence type="ECO:0000256" key="6">
    <source>
        <dbReference type="ARBA" id="ARBA00023004"/>
    </source>
</evidence>
<evidence type="ECO:0000256" key="2">
    <source>
        <dbReference type="ARBA" id="ARBA00022448"/>
    </source>
</evidence>
<dbReference type="EMBL" id="CP000828">
    <property type="protein sequence ID" value="ABW25536.1"/>
    <property type="molecule type" value="Genomic_DNA"/>
</dbReference>
<dbReference type="AlphaFoldDB" id="B0CBZ4"/>
<dbReference type="InterPro" id="IPR019795">
    <property type="entry name" value="Globin_bac-like_CS"/>
</dbReference>
<dbReference type="InterPro" id="IPR012292">
    <property type="entry name" value="Globin/Proto"/>
</dbReference>
<evidence type="ECO:0000256" key="9">
    <source>
        <dbReference type="PIRSR" id="PIRSR601486-1"/>
    </source>
</evidence>